<dbReference type="RefSeq" id="WP_127741267.1">
    <property type="nucleotide sequence ID" value="NZ_CAJCKN010000083.1"/>
</dbReference>
<keyword evidence="2" id="KW-0732">Signal</keyword>
<proteinExistence type="predicted"/>
<keyword evidence="5" id="KW-1185">Reference proteome</keyword>
<dbReference type="InterPro" id="IPR000866">
    <property type="entry name" value="AhpC/TSA"/>
</dbReference>
<dbReference type="InterPro" id="IPR050553">
    <property type="entry name" value="Thioredoxin_ResA/DsbE_sf"/>
</dbReference>
<dbReference type="Proteomes" id="UP000288024">
    <property type="component" value="Unassembled WGS sequence"/>
</dbReference>
<dbReference type="GO" id="GO:0016209">
    <property type="term" value="F:antioxidant activity"/>
    <property type="evidence" value="ECO:0007669"/>
    <property type="project" value="InterPro"/>
</dbReference>
<protein>
    <submittedName>
        <fullName evidence="4">TlpA family protein disulfide reductase</fullName>
    </submittedName>
</protein>
<dbReference type="EMBL" id="RZTZ01000014">
    <property type="protein sequence ID" value="RVT57953.1"/>
    <property type="molecule type" value="Genomic_DNA"/>
</dbReference>
<feature type="chain" id="PRO_5018766206" evidence="2">
    <location>
        <begin position="26"/>
        <end position="172"/>
    </location>
</feature>
<dbReference type="InterPro" id="IPR036249">
    <property type="entry name" value="Thioredoxin-like_sf"/>
</dbReference>
<dbReference type="Pfam" id="PF00578">
    <property type="entry name" value="AhpC-TSA"/>
    <property type="match status" value="1"/>
</dbReference>
<dbReference type="CDD" id="cd02966">
    <property type="entry name" value="TlpA_like_family"/>
    <property type="match status" value="1"/>
</dbReference>
<dbReference type="SUPFAM" id="SSF52833">
    <property type="entry name" value="Thioredoxin-like"/>
    <property type="match status" value="1"/>
</dbReference>
<evidence type="ECO:0000313" key="5">
    <source>
        <dbReference type="Proteomes" id="UP000288024"/>
    </source>
</evidence>
<evidence type="ECO:0000256" key="2">
    <source>
        <dbReference type="SAM" id="SignalP"/>
    </source>
</evidence>
<feature type="domain" description="Thioredoxin" evidence="3">
    <location>
        <begin position="35"/>
        <end position="172"/>
    </location>
</feature>
<name>A0A3S2U7A4_9BACI</name>
<feature type="signal peptide" evidence="2">
    <location>
        <begin position="1"/>
        <end position="25"/>
    </location>
</feature>
<accession>A0A3S2U7A4</accession>
<dbReference type="GO" id="GO:0016491">
    <property type="term" value="F:oxidoreductase activity"/>
    <property type="evidence" value="ECO:0007669"/>
    <property type="project" value="InterPro"/>
</dbReference>
<dbReference type="GeneID" id="87617805"/>
<dbReference type="Gene3D" id="3.40.30.10">
    <property type="entry name" value="Glutaredoxin"/>
    <property type="match status" value="1"/>
</dbReference>
<keyword evidence="1" id="KW-1015">Disulfide bond</keyword>
<dbReference type="PROSITE" id="PS00194">
    <property type="entry name" value="THIOREDOXIN_1"/>
    <property type="match status" value="1"/>
</dbReference>
<dbReference type="AlphaFoldDB" id="A0A3S2U7A4"/>
<dbReference type="PANTHER" id="PTHR42852:SF1">
    <property type="entry name" value="THIOREDOXIN-LIKE PROTEIN YNEN"/>
    <property type="match status" value="1"/>
</dbReference>
<evidence type="ECO:0000256" key="1">
    <source>
        <dbReference type="ARBA" id="ARBA00023157"/>
    </source>
</evidence>
<sequence length="172" mass="19301">MKKTTLLLSILISFSIMFLDIPQTAANKLEANIGINVGNIAPDFTLKNLQGKDVRLSSLRGKKVIINFWATWCPPCKQEIPEIEKFYQENKGTVEVLAVNIDGGKPQAVAVFTKKMNVSFPVLLDNPDGINEAYKVMTIPTTFFIDENGIIRNKYFTVMSLNVMKKLIESKD</sequence>
<dbReference type="PANTHER" id="PTHR42852">
    <property type="entry name" value="THIOL:DISULFIDE INTERCHANGE PROTEIN DSBE"/>
    <property type="match status" value="1"/>
</dbReference>
<dbReference type="InterPro" id="IPR013766">
    <property type="entry name" value="Thioredoxin_domain"/>
</dbReference>
<dbReference type="InterPro" id="IPR017937">
    <property type="entry name" value="Thioredoxin_CS"/>
</dbReference>
<organism evidence="4 5">
    <name type="scientific">Niallia taxi</name>
    <dbReference type="NCBI Taxonomy" id="2499688"/>
    <lineage>
        <taxon>Bacteria</taxon>
        <taxon>Bacillati</taxon>
        <taxon>Bacillota</taxon>
        <taxon>Bacilli</taxon>
        <taxon>Bacillales</taxon>
        <taxon>Bacillaceae</taxon>
        <taxon>Niallia</taxon>
    </lineage>
</organism>
<evidence type="ECO:0000259" key="3">
    <source>
        <dbReference type="PROSITE" id="PS51352"/>
    </source>
</evidence>
<comment type="caution">
    <text evidence="4">The sequence shown here is derived from an EMBL/GenBank/DDBJ whole genome shotgun (WGS) entry which is preliminary data.</text>
</comment>
<evidence type="ECO:0000313" key="4">
    <source>
        <dbReference type="EMBL" id="RVT57953.1"/>
    </source>
</evidence>
<reference evidence="4 5" key="1">
    <citation type="submission" date="2019-01" db="EMBL/GenBank/DDBJ databases">
        <title>Bacillus sp. M5HDSG1-1, whole genome shotgun sequence.</title>
        <authorList>
            <person name="Tuo L."/>
        </authorList>
    </citation>
    <scope>NUCLEOTIDE SEQUENCE [LARGE SCALE GENOMIC DNA]</scope>
    <source>
        <strain evidence="4 5">M5HDSG1-1</strain>
    </source>
</reference>
<gene>
    <name evidence="4" type="ORF">EM808_23145</name>
</gene>
<dbReference type="PROSITE" id="PS51352">
    <property type="entry name" value="THIOREDOXIN_2"/>
    <property type="match status" value="1"/>
</dbReference>